<gene>
    <name evidence="4" type="ORF">BC659_2419</name>
</gene>
<comment type="similarity">
    <text evidence="1">Belongs to the DinB family.</text>
</comment>
<dbReference type="InterPro" id="IPR007837">
    <property type="entry name" value="DinB"/>
</dbReference>
<dbReference type="EMBL" id="SNWP01000011">
    <property type="protein sequence ID" value="TDO27100.1"/>
    <property type="molecule type" value="Genomic_DNA"/>
</dbReference>
<feature type="binding site" evidence="3">
    <location>
        <position position="101"/>
    </location>
    <ligand>
        <name>a divalent metal cation</name>
        <dbReference type="ChEBI" id="CHEBI:60240"/>
    </ligand>
</feature>
<dbReference type="Proteomes" id="UP000295741">
    <property type="component" value="Unassembled WGS sequence"/>
</dbReference>
<proteinExistence type="inferred from homology"/>
<organism evidence="4 5">
    <name type="scientific">Sediminibacterium goheungense</name>
    <dbReference type="NCBI Taxonomy" id="1086393"/>
    <lineage>
        <taxon>Bacteria</taxon>
        <taxon>Pseudomonadati</taxon>
        <taxon>Bacteroidota</taxon>
        <taxon>Chitinophagia</taxon>
        <taxon>Chitinophagales</taxon>
        <taxon>Chitinophagaceae</taxon>
        <taxon>Sediminibacterium</taxon>
    </lineage>
</organism>
<dbReference type="SUPFAM" id="SSF109854">
    <property type="entry name" value="DinB/YfiT-like putative metalloenzymes"/>
    <property type="match status" value="1"/>
</dbReference>
<sequence length="218" mass="24979">MISYNLTLNTPFLFHISYSLFLCSNPCSETFFKTAAIGLSVAVDCFVNTIKTINMTIMQAFQQELENEAVVTRKMLTLVPNDKYQWKPHSKSMTLQQLATHIAELPTWIGMVLYTDELDFSVHPYSPKIIDNTADLIRYFETSLEEGRRDLKNADTESLGKNWTLRNGEQIYTVETKQSFLRSTFSQIIHHRAQLGVYLRLLDIPIPGSYGPSADEHM</sequence>
<evidence type="ECO:0000313" key="5">
    <source>
        <dbReference type="Proteomes" id="UP000295741"/>
    </source>
</evidence>
<protein>
    <submittedName>
        <fullName evidence="4">Putative damage-inducible protein DinB</fullName>
    </submittedName>
</protein>
<evidence type="ECO:0000256" key="2">
    <source>
        <dbReference type="ARBA" id="ARBA00022723"/>
    </source>
</evidence>
<keyword evidence="2 3" id="KW-0479">Metal-binding</keyword>
<dbReference type="Gene3D" id="1.20.120.450">
    <property type="entry name" value="dinb family like domain"/>
    <property type="match status" value="1"/>
</dbReference>
<evidence type="ECO:0000313" key="4">
    <source>
        <dbReference type="EMBL" id="TDO27100.1"/>
    </source>
</evidence>
<keyword evidence="5" id="KW-1185">Reference proteome</keyword>
<dbReference type="AlphaFoldDB" id="A0A4R6IWL6"/>
<evidence type="ECO:0000256" key="1">
    <source>
        <dbReference type="ARBA" id="ARBA00008635"/>
    </source>
</evidence>
<dbReference type="Pfam" id="PF05163">
    <property type="entry name" value="DinB"/>
    <property type="match status" value="1"/>
</dbReference>
<evidence type="ECO:0000256" key="3">
    <source>
        <dbReference type="PIRSR" id="PIRSR607837-1"/>
    </source>
</evidence>
<comment type="caution">
    <text evidence="4">The sequence shown here is derived from an EMBL/GenBank/DDBJ whole genome shotgun (WGS) entry which is preliminary data.</text>
</comment>
<reference evidence="4 5" key="1">
    <citation type="submission" date="2019-03" db="EMBL/GenBank/DDBJ databases">
        <title>Genomic Encyclopedia of Archaeal and Bacterial Type Strains, Phase II (KMG-II): from individual species to whole genera.</title>
        <authorList>
            <person name="Goeker M."/>
        </authorList>
    </citation>
    <scope>NUCLEOTIDE SEQUENCE [LARGE SCALE GENOMIC DNA]</scope>
    <source>
        <strain evidence="4 5">DSM 28323</strain>
    </source>
</reference>
<name>A0A4R6IWL6_9BACT</name>
<accession>A0A4R6IWL6</accession>
<dbReference type="GO" id="GO:0046872">
    <property type="term" value="F:metal ion binding"/>
    <property type="evidence" value="ECO:0007669"/>
    <property type="project" value="UniProtKB-KW"/>
</dbReference>
<feature type="binding site" evidence="3">
    <location>
        <position position="191"/>
    </location>
    <ligand>
        <name>a divalent metal cation</name>
        <dbReference type="ChEBI" id="CHEBI:60240"/>
    </ligand>
</feature>
<dbReference type="InterPro" id="IPR034660">
    <property type="entry name" value="DinB/YfiT-like"/>
</dbReference>